<protein>
    <submittedName>
        <fullName evidence="1">Importin alpha</fullName>
    </submittedName>
</protein>
<dbReference type="SUPFAM" id="SSF48371">
    <property type="entry name" value="ARM repeat"/>
    <property type="match status" value="1"/>
</dbReference>
<keyword evidence="2" id="KW-1185">Reference proteome</keyword>
<proteinExistence type="predicted"/>
<reference evidence="1" key="1">
    <citation type="submission" date="2022-08" db="EMBL/GenBank/DDBJ databases">
        <title>Novel sulfate-reducing endosymbionts in the free-living metamonad Anaeramoeba.</title>
        <authorList>
            <person name="Jerlstrom-Hultqvist J."/>
            <person name="Cepicka I."/>
            <person name="Gallot-Lavallee L."/>
            <person name="Salas-Leiva D."/>
            <person name="Curtis B.A."/>
            <person name="Zahonova K."/>
            <person name="Pipaliya S."/>
            <person name="Dacks J."/>
            <person name="Roger A.J."/>
        </authorList>
    </citation>
    <scope>NUCLEOTIDE SEQUENCE</scope>
    <source>
        <strain evidence="1">Schooner1</strain>
    </source>
</reference>
<comment type="caution">
    <text evidence="1">The sequence shown here is derived from an EMBL/GenBank/DDBJ whole genome shotgun (WGS) entry which is preliminary data.</text>
</comment>
<dbReference type="Gene3D" id="1.25.10.10">
    <property type="entry name" value="Leucine-rich Repeat Variant"/>
    <property type="match status" value="1"/>
</dbReference>
<organism evidence="1 2">
    <name type="scientific">Anaeramoeba flamelloides</name>
    <dbReference type="NCBI Taxonomy" id="1746091"/>
    <lineage>
        <taxon>Eukaryota</taxon>
        <taxon>Metamonada</taxon>
        <taxon>Anaeramoebidae</taxon>
        <taxon>Anaeramoeba</taxon>
    </lineage>
</organism>
<dbReference type="InterPro" id="IPR016024">
    <property type="entry name" value="ARM-type_fold"/>
</dbReference>
<gene>
    <name evidence="1" type="ORF">M0813_16737</name>
</gene>
<dbReference type="InterPro" id="IPR011989">
    <property type="entry name" value="ARM-like"/>
</dbReference>
<evidence type="ECO:0000313" key="1">
    <source>
        <dbReference type="EMBL" id="KAJ6249750.1"/>
    </source>
</evidence>
<evidence type="ECO:0000313" key="2">
    <source>
        <dbReference type="Proteomes" id="UP001150062"/>
    </source>
</evidence>
<dbReference type="EMBL" id="JAOAOG010000093">
    <property type="protein sequence ID" value="KAJ6249750.1"/>
    <property type="molecule type" value="Genomic_DNA"/>
</dbReference>
<name>A0ABQ8YYX3_9EUKA</name>
<dbReference type="Proteomes" id="UP001150062">
    <property type="component" value="Unassembled WGS sequence"/>
</dbReference>
<sequence length="180" mass="20841">MTEFSLKLDRRKKNFKKKTNRNESIQKRTKKIINNSLNQREQLLSQKRIKNLNESFEESDNEKIKEDIPTLINHLVKGDIIKKTNSLKSIKQLTCTISPILQELFENGLGQALIYILTNVTNKYILIDTFSLLNNLTIGKNDHIELLVQTGIIKVLMSFIKCQDDAVMENVCDLLLLFFS</sequence>
<accession>A0ABQ8YYX3</accession>